<dbReference type="RefSeq" id="WP_158033798.1">
    <property type="nucleotide sequence ID" value="NZ_ML708617.1"/>
</dbReference>
<dbReference type="OrthoDB" id="4879032at2"/>
<reference evidence="3 4" key="1">
    <citation type="submission" date="2019-05" db="EMBL/GenBank/DDBJ databases">
        <title>Kocuria coralli sp. nov., a novel actinobacterium isolated from coral reef seawater.</title>
        <authorList>
            <person name="Li J."/>
        </authorList>
    </citation>
    <scope>NUCLEOTIDE SEQUENCE [LARGE SCALE GENOMIC DNA]</scope>
    <source>
        <strain evidence="3 4">SCSIO 13007</strain>
    </source>
</reference>
<keyword evidence="2" id="KW-0472">Membrane</keyword>
<name>A0A5J5KZC6_9MICC</name>
<gene>
    <name evidence="3" type="ORF">FCK90_08070</name>
</gene>
<sequence>MKSAIAPVLLAAAAVVQALGRFVYHQDAIVVTGELFFPIFLAGLSIFYGLRSRGGAFSTVKLGLGLLAVVVALLTAWGWGMAMFWFYPSIWLYYAAFLLLVAQAVIAVVSSPSGKELRAQRALDRDREAQAEAAPEEPGDGWRTTRR</sequence>
<organism evidence="3 4">
    <name type="scientific">Kocuria coralli</name>
    <dbReference type="NCBI Taxonomy" id="1461025"/>
    <lineage>
        <taxon>Bacteria</taxon>
        <taxon>Bacillati</taxon>
        <taxon>Actinomycetota</taxon>
        <taxon>Actinomycetes</taxon>
        <taxon>Micrococcales</taxon>
        <taxon>Micrococcaceae</taxon>
        <taxon>Kocuria</taxon>
    </lineage>
</organism>
<keyword evidence="2" id="KW-0812">Transmembrane</keyword>
<evidence type="ECO:0000313" key="3">
    <source>
        <dbReference type="EMBL" id="KAA9394196.1"/>
    </source>
</evidence>
<feature type="transmembrane region" description="Helical" evidence="2">
    <location>
        <begin position="91"/>
        <end position="111"/>
    </location>
</feature>
<comment type="caution">
    <text evidence="3">The sequence shown here is derived from an EMBL/GenBank/DDBJ whole genome shotgun (WGS) entry which is preliminary data.</text>
</comment>
<feature type="compositionally biased region" description="Basic and acidic residues" evidence="1">
    <location>
        <begin position="120"/>
        <end position="130"/>
    </location>
</feature>
<feature type="transmembrane region" description="Helical" evidence="2">
    <location>
        <begin position="62"/>
        <end position="85"/>
    </location>
</feature>
<protein>
    <submittedName>
        <fullName evidence="3">Uncharacterized protein</fullName>
    </submittedName>
</protein>
<dbReference type="EMBL" id="SZWF01000008">
    <property type="protein sequence ID" value="KAA9394196.1"/>
    <property type="molecule type" value="Genomic_DNA"/>
</dbReference>
<evidence type="ECO:0000313" key="4">
    <source>
        <dbReference type="Proteomes" id="UP000325957"/>
    </source>
</evidence>
<feature type="transmembrane region" description="Helical" evidence="2">
    <location>
        <begin position="28"/>
        <end position="50"/>
    </location>
</feature>
<proteinExistence type="predicted"/>
<keyword evidence="2" id="KW-1133">Transmembrane helix</keyword>
<evidence type="ECO:0000256" key="2">
    <source>
        <dbReference type="SAM" id="Phobius"/>
    </source>
</evidence>
<keyword evidence="4" id="KW-1185">Reference proteome</keyword>
<dbReference type="AlphaFoldDB" id="A0A5J5KZC6"/>
<feature type="region of interest" description="Disordered" evidence="1">
    <location>
        <begin position="120"/>
        <end position="147"/>
    </location>
</feature>
<evidence type="ECO:0000256" key="1">
    <source>
        <dbReference type="SAM" id="MobiDB-lite"/>
    </source>
</evidence>
<accession>A0A5J5KZC6</accession>
<dbReference type="Proteomes" id="UP000325957">
    <property type="component" value="Unassembled WGS sequence"/>
</dbReference>